<keyword evidence="6" id="KW-0902">Two-component regulatory system</keyword>
<dbReference type="InterPro" id="IPR005467">
    <property type="entry name" value="His_kinase_dom"/>
</dbReference>
<reference evidence="11" key="1">
    <citation type="submission" date="2016-11" db="EMBL/GenBank/DDBJ databases">
        <authorList>
            <person name="Varghese N."/>
            <person name="Submissions S."/>
        </authorList>
    </citation>
    <scope>NUCLEOTIDE SEQUENCE [LARGE SCALE GENOMIC DNA]</scope>
    <source>
        <strain evidence="11">DSM 22363</strain>
    </source>
</reference>
<evidence type="ECO:0000256" key="7">
    <source>
        <dbReference type="SAM" id="Phobius"/>
    </source>
</evidence>
<dbReference type="Pfam" id="PF07695">
    <property type="entry name" value="7TMR-DISM_7TM"/>
    <property type="match status" value="1"/>
</dbReference>
<feature type="chain" id="PRO_5012364988" description="histidine kinase" evidence="8">
    <location>
        <begin position="35"/>
        <end position="668"/>
    </location>
</feature>
<keyword evidence="11" id="KW-1185">Reference proteome</keyword>
<evidence type="ECO:0000313" key="11">
    <source>
        <dbReference type="Proteomes" id="UP000185192"/>
    </source>
</evidence>
<dbReference type="OrthoDB" id="7568856at2"/>
<dbReference type="SUPFAM" id="SSF55874">
    <property type="entry name" value="ATPase domain of HSP90 chaperone/DNA topoisomerase II/histidine kinase"/>
    <property type="match status" value="1"/>
</dbReference>
<dbReference type="Gene3D" id="2.60.40.2380">
    <property type="match status" value="1"/>
</dbReference>
<dbReference type="PROSITE" id="PS50109">
    <property type="entry name" value="HIS_KIN"/>
    <property type="match status" value="1"/>
</dbReference>
<accession>A0A1N6DBM8</accession>
<dbReference type="STRING" id="1123272.SAMN02745824_1792"/>
<comment type="catalytic activity">
    <reaction evidence="1">
        <text>ATP + protein L-histidine = ADP + protein N-phospho-L-histidine.</text>
        <dbReference type="EC" id="2.7.13.3"/>
    </reaction>
</comment>
<feature type="transmembrane region" description="Helical" evidence="7">
    <location>
        <begin position="328"/>
        <end position="349"/>
    </location>
</feature>
<dbReference type="InterPro" id="IPR011622">
    <property type="entry name" value="7TMR_DISM_rcpt_extracell_dom2"/>
</dbReference>
<keyword evidence="3" id="KW-0597">Phosphoprotein</keyword>
<keyword evidence="5 10" id="KW-0418">Kinase</keyword>
<dbReference type="RefSeq" id="WP_074204664.1">
    <property type="nucleotide sequence ID" value="NZ_FSQW01000001.1"/>
</dbReference>
<dbReference type="InterPro" id="IPR036890">
    <property type="entry name" value="HATPase_C_sf"/>
</dbReference>
<evidence type="ECO:0000256" key="8">
    <source>
        <dbReference type="SAM" id="SignalP"/>
    </source>
</evidence>
<organism evidence="10 11">
    <name type="scientific">Parasphingorhabdus marina DSM 22363</name>
    <dbReference type="NCBI Taxonomy" id="1123272"/>
    <lineage>
        <taxon>Bacteria</taxon>
        <taxon>Pseudomonadati</taxon>
        <taxon>Pseudomonadota</taxon>
        <taxon>Alphaproteobacteria</taxon>
        <taxon>Sphingomonadales</taxon>
        <taxon>Sphingomonadaceae</taxon>
        <taxon>Parasphingorhabdus</taxon>
    </lineage>
</organism>
<dbReference type="InterPro" id="IPR050980">
    <property type="entry name" value="2C_sensor_his_kinase"/>
</dbReference>
<gene>
    <name evidence="10" type="ORF">SAMN02745824_1792</name>
</gene>
<dbReference type="Gene3D" id="3.30.565.10">
    <property type="entry name" value="Histidine kinase-like ATPase, C-terminal domain"/>
    <property type="match status" value="1"/>
</dbReference>
<keyword evidence="7" id="KW-1133">Transmembrane helix</keyword>
<protein>
    <recommendedName>
        <fullName evidence="2">histidine kinase</fullName>
        <ecNumber evidence="2">2.7.13.3</ecNumber>
    </recommendedName>
</protein>
<evidence type="ECO:0000256" key="1">
    <source>
        <dbReference type="ARBA" id="ARBA00000085"/>
    </source>
</evidence>
<evidence type="ECO:0000256" key="4">
    <source>
        <dbReference type="ARBA" id="ARBA00022679"/>
    </source>
</evidence>
<keyword evidence="7" id="KW-0472">Membrane</keyword>
<dbReference type="PRINTS" id="PR00344">
    <property type="entry name" value="BCTRLSENSOR"/>
</dbReference>
<evidence type="ECO:0000256" key="2">
    <source>
        <dbReference type="ARBA" id="ARBA00012438"/>
    </source>
</evidence>
<dbReference type="GO" id="GO:0000160">
    <property type="term" value="P:phosphorelay signal transduction system"/>
    <property type="evidence" value="ECO:0007669"/>
    <property type="project" value="UniProtKB-KW"/>
</dbReference>
<dbReference type="InterPro" id="IPR011623">
    <property type="entry name" value="7TMR_DISM_rcpt_extracell_dom1"/>
</dbReference>
<dbReference type="PANTHER" id="PTHR44936:SF9">
    <property type="entry name" value="SENSOR PROTEIN CREC"/>
    <property type="match status" value="1"/>
</dbReference>
<feature type="transmembrane region" description="Helical" evidence="7">
    <location>
        <begin position="302"/>
        <end position="322"/>
    </location>
</feature>
<feature type="transmembrane region" description="Helical" evidence="7">
    <location>
        <begin position="209"/>
        <end position="226"/>
    </location>
</feature>
<dbReference type="Proteomes" id="UP000185192">
    <property type="component" value="Unassembled WGS sequence"/>
</dbReference>
<dbReference type="SMART" id="SM00387">
    <property type="entry name" value="HATPase_c"/>
    <property type="match status" value="1"/>
</dbReference>
<dbReference type="Pfam" id="PF07696">
    <property type="entry name" value="7TMR-DISMED2"/>
    <property type="match status" value="1"/>
</dbReference>
<dbReference type="EC" id="2.7.13.3" evidence="2"/>
<keyword evidence="4" id="KW-0808">Transferase</keyword>
<dbReference type="InterPro" id="IPR004358">
    <property type="entry name" value="Sig_transdc_His_kin-like_C"/>
</dbReference>
<evidence type="ECO:0000259" key="9">
    <source>
        <dbReference type="PROSITE" id="PS50109"/>
    </source>
</evidence>
<keyword evidence="8" id="KW-0732">Signal</keyword>
<proteinExistence type="predicted"/>
<dbReference type="GO" id="GO:0004673">
    <property type="term" value="F:protein histidine kinase activity"/>
    <property type="evidence" value="ECO:0007669"/>
    <property type="project" value="UniProtKB-EC"/>
</dbReference>
<dbReference type="EMBL" id="FSQW01000001">
    <property type="protein sequence ID" value="SIN68200.1"/>
    <property type="molecule type" value="Genomic_DNA"/>
</dbReference>
<dbReference type="InterPro" id="IPR003594">
    <property type="entry name" value="HATPase_dom"/>
</dbReference>
<dbReference type="AlphaFoldDB" id="A0A1N6DBM8"/>
<keyword evidence="7" id="KW-0812">Transmembrane</keyword>
<feature type="signal peptide" evidence="8">
    <location>
        <begin position="1"/>
        <end position="34"/>
    </location>
</feature>
<feature type="domain" description="Histidine kinase" evidence="9">
    <location>
        <begin position="462"/>
        <end position="668"/>
    </location>
</feature>
<sequence length="668" mass="73270">MITRSFCPNHSQLFLLVALLLSVVALSFSAPVMAQAEAEAGQTDPVPLPQGNNHLQPFGSLRYLISDADTLDPEKAIARREEFRALESPWVDFGEQEGSVWLLVAIENASERGGRWIIDIQRPFVDELIVQKRGPGKPVETLLDVDRETHFDERPIISQYLVAPLWMEAGERAEILVGLRSSTGSWIPLTFATEERMRTAHMQEARTNWILNGIMVALVIIALAMGRLAGWPLVMAFAAYASFSALFVANNEGYLHRFFWPGSMGTYEPANLLLLSVMMIALLQFARLFADLGKHFARLNRAVIGLQLLLCILAVSSLFFWQLAAMRWAVYLFVPLVAIAYLTIAVSAWRARVLGAIPFLAGSVAILFTVVTMAAVLLSPGQFPLTVALDYFHAAVILEGLAFLVAILVRMLSIQAELNRSLAAEVSATQEKLALSEALQDSRNRYDAARDLADGLRSQLVSTSHDLQQPLLALRHSLAKVTGRNPEEDERLKAALDYLENVTETGLDIARSDNILPGEKPEQGMEVFAISLVLSNCAAMFAADAEQRGVELRVRSSDLMVRTEPIDLVRSLSNLVANALNHANANKVLVAVQKRSDHVLLRVIDNGQGMEQSDAEAMQAANVKGPASDGHGLGLYLVQQYAGLADHAFEIRSTSGRGTCVTLKIPVD</sequence>
<feature type="transmembrane region" description="Helical" evidence="7">
    <location>
        <begin position="356"/>
        <end position="379"/>
    </location>
</feature>
<name>A0A1N6DBM8_9SPHN</name>
<dbReference type="PANTHER" id="PTHR44936">
    <property type="entry name" value="SENSOR PROTEIN CREC"/>
    <property type="match status" value="1"/>
</dbReference>
<evidence type="ECO:0000313" key="10">
    <source>
        <dbReference type="EMBL" id="SIN68200.1"/>
    </source>
</evidence>
<feature type="transmembrane region" description="Helical" evidence="7">
    <location>
        <begin position="270"/>
        <end position="290"/>
    </location>
</feature>
<evidence type="ECO:0000256" key="3">
    <source>
        <dbReference type="ARBA" id="ARBA00022553"/>
    </source>
</evidence>
<evidence type="ECO:0000256" key="5">
    <source>
        <dbReference type="ARBA" id="ARBA00022777"/>
    </source>
</evidence>
<feature type="transmembrane region" description="Helical" evidence="7">
    <location>
        <begin position="391"/>
        <end position="412"/>
    </location>
</feature>
<dbReference type="Pfam" id="PF02518">
    <property type="entry name" value="HATPase_c"/>
    <property type="match status" value="1"/>
</dbReference>
<evidence type="ECO:0000256" key="6">
    <source>
        <dbReference type="ARBA" id="ARBA00023012"/>
    </source>
</evidence>